<dbReference type="GeneID" id="97230567"/>
<gene>
    <name evidence="1" type="ORF">QUE93_08755</name>
</gene>
<evidence type="ECO:0000313" key="1">
    <source>
        <dbReference type="EMBL" id="MDM7647103.1"/>
    </source>
</evidence>
<dbReference type="InterPro" id="IPR038390">
    <property type="entry name" value="Metal_Tscrpt_repr_sf"/>
</dbReference>
<sequence>MSHKIEHQKTELVKRLNKIEGQISGIKRMVENEKSYADILIQLNSSRSAIQKISQILLEAQAEHSLMLVNEGENLETQMTVLRQTIIQYNKMN</sequence>
<keyword evidence="2" id="KW-1185">Reference proteome</keyword>
<dbReference type="InterPro" id="IPR003735">
    <property type="entry name" value="Metal_Tscrpt_repr"/>
</dbReference>
<comment type="caution">
    <text evidence="1">The sequence shown here is derived from an EMBL/GenBank/DDBJ whole genome shotgun (WGS) entry which is preliminary data.</text>
</comment>
<dbReference type="RefSeq" id="WP_114667012.1">
    <property type="nucleotide sequence ID" value="NZ_BMBR01000004.1"/>
</dbReference>
<accession>A0ABT7S0K8</accession>
<evidence type="ECO:0000313" key="2">
    <source>
        <dbReference type="Proteomes" id="UP001242903"/>
    </source>
</evidence>
<name>A0ABT7S0K8_9LACO</name>
<dbReference type="Proteomes" id="UP001242903">
    <property type="component" value="Unassembled WGS sequence"/>
</dbReference>
<dbReference type="PANTHER" id="PTHR33677:SF3">
    <property type="entry name" value="COPPER-SENSING TRANSCRIPTIONAL REPRESSOR RICR"/>
    <property type="match status" value="1"/>
</dbReference>
<dbReference type="CDD" id="cd10148">
    <property type="entry name" value="CsoR-like_DUF156"/>
    <property type="match status" value="1"/>
</dbReference>
<dbReference type="PANTHER" id="PTHR33677">
    <property type="entry name" value="TRANSCRIPTIONAL REPRESSOR FRMR-RELATED"/>
    <property type="match status" value="1"/>
</dbReference>
<dbReference type="Gene3D" id="1.20.58.1000">
    <property type="entry name" value="Metal-sensitive repressor, helix protomer"/>
    <property type="match status" value="1"/>
</dbReference>
<organism evidence="1 2">
    <name type="scientific">Leuconostoc falkenbergense</name>
    <dbReference type="NCBI Taxonomy" id="2766470"/>
    <lineage>
        <taxon>Bacteria</taxon>
        <taxon>Bacillati</taxon>
        <taxon>Bacillota</taxon>
        <taxon>Bacilli</taxon>
        <taxon>Lactobacillales</taxon>
        <taxon>Lactobacillaceae</taxon>
        <taxon>Leuconostoc</taxon>
    </lineage>
</organism>
<proteinExistence type="predicted"/>
<reference evidence="1 2" key="1">
    <citation type="submission" date="2023-06" db="EMBL/GenBank/DDBJ databases">
        <title>Draft Genome Sequences of lactic acid bacteria strains isolated from fermented milk products.</title>
        <authorList>
            <person name="Elcheninov A.G."/>
            <person name="Klyukina A."/>
            <person name="Zayulina K.S."/>
            <person name="Gavirova L.A."/>
            <person name="Shcherbakova P.A."/>
            <person name="Shestakov A.I."/>
            <person name="Kublanov I.V."/>
            <person name="Kochetkova T.V."/>
        </authorList>
    </citation>
    <scope>NUCLEOTIDE SEQUENCE [LARGE SCALE GENOMIC DNA]</scope>
    <source>
        <strain evidence="1 2">TOM.81</strain>
    </source>
</reference>
<dbReference type="EMBL" id="JAUCAQ010000020">
    <property type="protein sequence ID" value="MDM7647103.1"/>
    <property type="molecule type" value="Genomic_DNA"/>
</dbReference>
<protein>
    <submittedName>
        <fullName evidence="1">Metal-sensitive transcriptional regulator</fullName>
    </submittedName>
</protein>
<dbReference type="Pfam" id="PF02583">
    <property type="entry name" value="Trns_repr_metal"/>
    <property type="match status" value="1"/>
</dbReference>